<gene>
    <name evidence="2" type="ORF">Asru_0242_03</name>
</gene>
<organism evidence="2 3">
    <name type="scientific">Acidisphaera rubrifaciens HS-AP3</name>
    <dbReference type="NCBI Taxonomy" id="1231350"/>
    <lineage>
        <taxon>Bacteria</taxon>
        <taxon>Pseudomonadati</taxon>
        <taxon>Pseudomonadota</taxon>
        <taxon>Alphaproteobacteria</taxon>
        <taxon>Acetobacterales</taxon>
        <taxon>Acetobacteraceae</taxon>
        <taxon>Acidisphaera</taxon>
    </lineage>
</organism>
<dbReference type="PANTHER" id="PTHR42879">
    <property type="entry name" value="3-OXOACYL-(ACYL-CARRIER-PROTEIN) REDUCTASE"/>
    <property type="match status" value="1"/>
</dbReference>
<dbReference type="PANTHER" id="PTHR42879:SF2">
    <property type="entry name" value="3-OXOACYL-[ACYL-CARRIER-PROTEIN] REDUCTASE FABG"/>
    <property type="match status" value="1"/>
</dbReference>
<dbReference type="InterPro" id="IPR050259">
    <property type="entry name" value="SDR"/>
</dbReference>
<dbReference type="PRINTS" id="PR00081">
    <property type="entry name" value="GDHRDH"/>
</dbReference>
<dbReference type="EMBL" id="BANB01000242">
    <property type="protein sequence ID" value="GAN77156.1"/>
    <property type="molecule type" value="Genomic_DNA"/>
</dbReference>
<reference evidence="2 3" key="1">
    <citation type="submission" date="2012-11" db="EMBL/GenBank/DDBJ databases">
        <title>Whole genome sequence of Acidisphaera rubrifaciens HS-AP3.</title>
        <authorList>
            <person name="Azuma Y."/>
            <person name="Higashiura N."/>
            <person name="Hirakawa H."/>
            <person name="Matsushita K."/>
        </authorList>
    </citation>
    <scope>NUCLEOTIDE SEQUENCE [LARGE SCALE GENOMIC DNA]</scope>
    <source>
        <strain evidence="2 3">HS-AP3</strain>
    </source>
</reference>
<dbReference type="RefSeq" id="WP_048861142.1">
    <property type="nucleotide sequence ID" value="NZ_BANB01000242.1"/>
</dbReference>
<comment type="caution">
    <text evidence="2">The sequence shown here is derived from an EMBL/GenBank/DDBJ whole genome shotgun (WGS) entry which is preliminary data.</text>
</comment>
<evidence type="ECO:0000256" key="1">
    <source>
        <dbReference type="ARBA" id="ARBA00006484"/>
    </source>
</evidence>
<evidence type="ECO:0000313" key="3">
    <source>
        <dbReference type="Proteomes" id="UP000032680"/>
    </source>
</evidence>
<dbReference type="OrthoDB" id="9804774at2"/>
<sequence length="247" mass="25751">MAPRALVIGGRRGIGGAVVRRLAADGWDVTYSYRTAPDGLDEHRAACPDARIDAVTLDLADAEEVERFAAGLEDGPGWDALVQVGGMTHDSLAAMLDHARAALVMQVNHHAFVRLARAVVRPMTRARAGRIVAVGSVMGLVASQGNAAYSAAKAALLAHVRTLAIETARRGVTVNYVAPGFVDTEMMAPFANWRATTEARVPAGRYARTEEIAAVVGFLLSPAAGYVTGAVIPVDGGLTASLGIARG</sequence>
<dbReference type="InterPro" id="IPR036291">
    <property type="entry name" value="NAD(P)-bd_dom_sf"/>
</dbReference>
<protein>
    <submittedName>
        <fullName evidence="2">Oxidoreductase/SDR, 3-oxoacyl-(Acyl carrier protein) reductase</fullName>
    </submittedName>
</protein>
<dbReference type="InterPro" id="IPR002347">
    <property type="entry name" value="SDR_fam"/>
</dbReference>
<name>A0A0D6P759_9PROT</name>
<dbReference type="Pfam" id="PF13561">
    <property type="entry name" value="adh_short_C2"/>
    <property type="match status" value="1"/>
</dbReference>
<dbReference type="SUPFAM" id="SSF51735">
    <property type="entry name" value="NAD(P)-binding Rossmann-fold domains"/>
    <property type="match status" value="1"/>
</dbReference>
<keyword evidence="3" id="KW-1185">Reference proteome</keyword>
<accession>A0A0D6P759</accession>
<dbReference type="Proteomes" id="UP000032680">
    <property type="component" value="Unassembled WGS sequence"/>
</dbReference>
<evidence type="ECO:0000313" key="2">
    <source>
        <dbReference type="EMBL" id="GAN77156.1"/>
    </source>
</evidence>
<comment type="similarity">
    <text evidence="1">Belongs to the short-chain dehydrogenases/reductases (SDR) family.</text>
</comment>
<dbReference type="Gene3D" id="3.40.50.720">
    <property type="entry name" value="NAD(P)-binding Rossmann-like Domain"/>
    <property type="match status" value="1"/>
</dbReference>
<dbReference type="AlphaFoldDB" id="A0A0D6P759"/>
<proteinExistence type="inferred from homology"/>